<dbReference type="EMBL" id="OCNJ01000004">
    <property type="protein sequence ID" value="SOD95266.1"/>
    <property type="molecule type" value="Genomic_DNA"/>
</dbReference>
<feature type="compositionally biased region" description="Low complexity" evidence="12">
    <location>
        <begin position="427"/>
        <end position="436"/>
    </location>
</feature>
<evidence type="ECO:0000313" key="15">
    <source>
        <dbReference type="Proteomes" id="UP000219621"/>
    </source>
</evidence>
<keyword evidence="7" id="KW-0862">Zinc</keyword>
<dbReference type="InterPro" id="IPR027417">
    <property type="entry name" value="P-loop_NTPase"/>
</dbReference>
<comment type="similarity">
    <text evidence="1 11">Belongs to the DnaX/STICHEL family.</text>
</comment>
<dbReference type="InterPro" id="IPR022107">
    <property type="entry name" value="DNA_pol_III_gamma/tau_C"/>
</dbReference>
<evidence type="ECO:0000256" key="9">
    <source>
        <dbReference type="ARBA" id="ARBA00022932"/>
    </source>
</evidence>
<dbReference type="Proteomes" id="UP000219621">
    <property type="component" value="Unassembled WGS sequence"/>
</dbReference>
<dbReference type="EC" id="2.7.7.7" evidence="11"/>
<dbReference type="NCBIfam" id="NF004046">
    <property type="entry name" value="PRK05563.1"/>
    <property type="match status" value="1"/>
</dbReference>
<evidence type="ECO:0000256" key="12">
    <source>
        <dbReference type="SAM" id="MobiDB-lite"/>
    </source>
</evidence>
<dbReference type="CDD" id="cd00009">
    <property type="entry name" value="AAA"/>
    <property type="match status" value="1"/>
</dbReference>
<dbReference type="Pfam" id="PF12362">
    <property type="entry name" value="DUF3646"/>
    <property type="match status" value="1"/>
</dbReference>
<organism evidence="14 15">
    <name type="scientific">Caenispirillum bisanense</name>
    <dbReference type="NCBI Taxonomy" id="414052"/>
    <lineage>
        <taxon>Bacteria</taxon>
        <taxon>Pseudomonadati</taxon>
        <taxon>Pseudomonadota</taxon>
        <taxon>Alphaproteobacteria</taxon>
        <taxon>Rhodospirillales</taxon>
        <taxon>Novispirillaceae</taxon>
        <taxon>Caenispirillum</taxon>
    </lineage>
</organism>
<evidence type="ECO:0000259" key="13">
    <source>
        <dbReference type="SMART" id="SM00382"/>
    </source>
</evidence>
<keyword evidence="6 11" id="KW-0547">Nucleotide-binding</keyword>
<dbReference type="FunFam" id="3.40.50.300:FF:000014">
    <property type="entry name" value="DNA polymerase III subunit gamma/tau"/>
    <property type="match status" value="1"/>
</dbReference>
<dbReference type="Gene3D" id="3.40.50.300">
    <property type="entry name" value="P-loop containing nucleotide triphosphate hydrolases"/>
    <property type="match status" value="1"/>
</dbReference>
<keyword evidence="5" id="KW-0479">Metal-binding</keyword>
<feature type="domain" description="AAA+ ATPase" evidence="13">
    <location>
        <begin position="50"/>
        <end position="197"/>
    </location>
</feature>
<dbReference type="InterPro" id="IPR008921">
    <property type="entry name" value="DNA_pol3_clamp-load_cplx_C"/>
</dbReference>
<dbReference type="PANTHER" id="PTHR11669:SF0">
    <property type="entry name" value="PROTEIN STICHEL-LIKE 2"/>
    <property type="match status" value="1"/>
</dbReference>
<evidence type="ECO:0000256" key="4">
    <source>
        <dbReference type="ARBA" id="ARBA00022705"/>
    </source>
</evidence>
<evidence type="ECO:0000256" key="8">
    <source>
        <dbReference type="ARBA" id="ARBA00022840"/>
    </source>
</evidence>
<feature type="region of interest" description="Disordered" evidence="12">
    <location>
        <begin position="390"/>
        <end position="436"/>
    </location>
</feature>
<keyword evidence="9 11" id="KW-0239">DNA-directed DNA polymerase</keyword>
<dbReference type="GO" id="GO:0003677">
    <property type="term" value="F:DNA binding"/>
    <property type="evidence" value="ECO:0007669"/>
    <property type="project" value="InterPro"/>
</dbReference>
<proteinExistence type="inferred from homology"/>
<dbReference type="SUPFAM" id="SSF52540">
    <property type="entry name" value="P-loop containing nucleoside triphosphate hydrolases"/>
    <property type="match status" value="1"/>
</dbReference>
<dbReference type="CDD" id="cd18137">
    <property type="entry name" value="HLD_clamp_pol_III_gamma_tau"/>
    <property type="match status" value="1"/>
</dbReference>
<dbReference type="Pfam" id="PF22608">
    <property type="entry name" value="DNAX_ATPase_lid"/>
    <property type="match status" value="1"/>
</dbReference>
<dbReference type="AlphaFoldDB" id="A0A286GJ71"/>
<evidence type="ECO:0000256" key="6">
    <source>
        <dbReference type="ARBA" id="ARBA00022741"/>
    </source>
</evidence>
<dbReference type="Pfam" id="PF13177">
    <property type="entry name" value="DNA_pol3_delta2"/>
    <property type="match status" value="1"/>
</dbReference>
<dbReference type="PANTHER" id="PTHR11669">
    <property type="entry name" value="REPLICATION FACTOR C / DNA POLYMERASE III GAMMA-TAU SUBUNIT"/>
    <property type="match status" value="1"/>
</dbReference>
<keyword evidence="8 11" id="KW-0067">ATP-binding</keyword>
<protein>
    <recommendedName>
        <fullName evidence="11">DNA polymerase III subunit gamma/tau</fullName>
        <ecNumber evidence="11">2.7.7.7</ecNumber>
    </recommendedName>
</protein>
<dbReference type="GO" id="GO:0005524">
    <property type="term" value="F:ATP binding"/>
    <property type="evidence" value="ECO:0007669"/>
    <property type="project" value="UniProtKB-KW"/>
</dbReference>
<evidence type="ECO:0000256" key="2">
    <source>
        <dbReference type="ARBA" id="ARBA00022679"/>
    </source>
</evidence>
<comment type="subunit">
    <text evidence="11">DNA polymerase III contains a core (composed of alpha, epsilon and theta chains) that associates with a tau subunit. This core dimerizes to form the POLIII' complex. PolIII' associates with the gamma complex (composed of gamma, delta, delta', psi and chi chains) and with the beta chain to form the complete DNA polymerase III complex.</text>
</comment>
<dbReference type="GO" id="GO:0046872">
    <property type="term" value="F:metal ion binding"/>
    <property type="evidence" value="ECO:0007669"/>
    <property type="project" value="UniProtKB-KW"/>
</dbReference>
<dbReference type="InterPro" id="IPR003593">
    <property type="entry name" value="AAA+_ATPase"/>
</dbReference>
<evidence type="ECO:0000256" key="1">
    <source>
        <dbReference type="ARBA" id="ARBA00006360"/>
    </source>
</evidence>
<dbReference type="NCBIfam" id="TIGR02397">
    <property type="entry name" value="dnaX_nterm"/>
    <property type="match status" value="1"/>
</dbReference>
<evidence type="ECO:0000256" key="11">
    <source>
        <dbReference type="RuleBase" id="RU364063"/>
    </source>
</evidence>
<dbReference type="InterPro" id="IPR012763">
    <property type="entry name" value="DNA_pol_III_sug/sutau_N"/>
</dbReference>
<dbReference type="RefSeq" id="WP_097279236.1">
    <property type="nucleotide sequence ID" value="NZ_OCNJ01000004.1"/>
</dbReference>
<dbReference type="FunFam" id="1.10.8.60:FF:000013">
    <property type="entry name" value="DNA polymerase III subunit gamma/tau"/>
    <property type="match status" value="1"/>
</dbReference>
<accession>A0A286GJ71</accession>
<evidence type="ECO:0000256" key="7">
    <source>
        <dbReference type="ARBA" id="ARBA00022833"/>
    </source>
</evidence>
<feature type="compositionally biased region" description="Gly residues" evidence="12">
    <location>
        <begin position="407"/>
        <end position="426"/>
    </location>
</feature>
<comment type="function">
    <text evidence="11">DNA polymerase III is a complex, multichain enzyme responsible for most of the replicative synthesis in bacteria. This DNA polymerase also exhibits 3' to 5' exonuclease activity.</text>
</comment>
<reference evidence="14 15" key="1">
    <citation type="submission" date="2017-09" db="EMBL/GenBank/DDBJ databases">
        <authorList>
            <person name="Ehlers B."/>
            <person name="Leendertz F.H."/>
        </authorList>
    </citation>
    <scope>NUCLEOTIDE SEQUENCE [LARGE SCALE GENOMIC DNA]</scope>
    <source>
        <strain evidence="14 15">USBA 140</strain>
    </source>
</reference>
<keyword evidence="4 11" id="KW-0235">DNA replication</keyword>
<dbReference type="OrthoDB" id="9810148at2"/>
<dbReference type="FunFam" id="1.20.272.10:FF:000003">
    <property type="entry name" value="DNA polymerase III subunit gamma/tau"/>
    <property type="match status" value="1"/>
</dbReference>
<dbReference type="SMART" id="SM00382">
    <property type="entry name" value="AAA"/>
    <property type="match status" value="1"/>
</dbReference>
<evidence type="ECO:0000256" key="3">
    <source>
        <dbReference type="ARBA" id="ARBA00022695"/>
    </source>
</evidence>
<evidence type="ECO:0000256" key="5">
    <source>
        <dbReference type="ARBA" id="ARBA00022723"/>
    </source>
</evidence>
<dbReference type="GO" id="GO:0003887">
    <property type="term" value="F:DNA-directed DNA polymerase activity"/>
    <property type="evidence" value="ECO:0007669"/>
    <property type="project" value="UniProtKB-KW"/>
</dbReference>
<evidence type="ECO:0000256" key="10">
    <source>
        <dbReference type="ARBA" id="ARBA00049244"/>
    </source>
</evidence>
<dbReference type="InterPro" id="IPR050238">
    <property type="entry name" value="DNA_Rep/Repair_Clamp_Loader"/>
</dbReference>
<evidence type="ECO:0000313" key="14">
    <source>
        <dbReference type="EMBL" id="SOD95266.1"/>
    </source>
</evidence>
<dbReference type="GO" id="GO:0006261">
    <property type="term" value="P:DNA-templated DNA replication"/>
    <property type="evidence" value="ECO:0007669"/>
    <property type="project" value="TreeGrafter"/>
</dbReference>
<dbReference type="Pfam" id="PF12169">
    <property type="entry name" value="DNA_pol3_gamma3"/>
    <property type="match status" value="1"/>
</dbReference>
<feature type="region of interest" description="Disordered" evidence="12">
    <location>
        <begin position="583"/>
        <end position="611"/>
    </location>
</feature>
<dbReference type="NCBIfam" id="NF006585">
    <property type="entry name" value="PRK09111.1"/>
    <property type="match status" value="1"/>
</dbReference>
<comment type="catalytic activity">
    <reaction evidence="10 11">
        <text>DNA(n) + a 2'-deoxyribonucleoside 5'-triphosphate = DNA(n+1) + diphosphate</text>
        <dbReference type="Rhea" id="RHEA:22508"/>
        <dbReference type="Rhea" id="RHEA-COMP:17339"/>
        <dbReference type="Rhea" id="RHEA-COMP:17340"/>
        <dbReference type="ChEBI" id="CHEBI:33019"/>
        <dbReference type="ChEBI" id="CHEBI:61560"/>
        <dbReference type="ChEBI" id="CHEBI:173112"/>
        <dbReference type="EC" id="2.7.7.7"/>
    </reaction>
</comment>
<dbReference type="SUPFAM" id="SSF48019">
    <property type="entry name" value="post-AAA+ oligomerization domain-like"/>
    <property type="match status" value="1"/>
</dbReference>
<dbReference type="Gene3D" id="1.10.8.60">
    <property type="match status" value="1"/>
</dbReference>
<dbReference type="InterPro" id="IPR022754">
    <property type="entry name" value="DNA_pol_III_gamma-3"/>
</dbReference>
<keyword evidence="15" id="KW-1185">Reference proteome</keyword>
<sequence>MTDTSLPETNPAPAAYRVLARKYRPRDFSTLIGQDALVRTLSNAIASGRLAQAYVLTGVRGVGKTTTARIIARALNCIGPDGRGGPTVTPCGVCQHCTAISEDRHVDVLEMDAASRTGVNDIREILDGVRYRPTSARYKIYIVDEVHMLSTAAFNALLKTLEEPPEHVKFIFATTEIRKVPVTVLSRCQRFDLRRVEAETLAAHFAGIAEQEGAQIEPAALAMVARAADGSVRDGLSLLDQAIAHGGGTVTEAQVRDMLGLADRAVVFDMFDAAMSGDVSRALALIADQYAAGADPTVILQDMLELTHWLTRLKIAPDGADDPMAGESERVRGKDMATRLHMAVLTRAWQMLLKGLNEARSAPSPLQAVEMAVIRLTYAAHLPSPAEVVEKLSAQQQAQPPQPPAPGGGGGGGGGGYMPGGGGGGRPPVVHAPAAPAAAPSANLAVDDLPWAAPPHAEPPVMAPPPPVLPQSFPEVVALLKEKRENVLAGYLEASVHLVRFDAAATPPRFEFRPQPGVPADLAQRIGKFLLDATEARWMVTVNTTEPGEPTLREQTRGTVSADPLVQALLRAFPDAHIGMVRPKKKQDVEADEAAPVLEDSLIDTSGDDDA</sequence>
<dbReference type="GO" id="GO:0009360">
    <property type="term" value="C:DNA polymerase III complex"/>
    <property type="evidence" value="ECO:0007669"/>
    <property type="project" value="InterPro"/>
</dbReference>
<gene>
    <name evidence="11" type="primary">dnaX</name>
    <name evidence="14" type="ORF">SAMN05421508_104281</name>
</gene>
<dbReference type="InterPro" id="IPR045085">
    <property type="entry name" value="HLD_clamp_pol_III_gamma_tau"/>
</dbReference>
<keyword evidence="3 11" id="KW-0548">Nucleotidyltransferase</keyword>
<keyword evidence="2 11" id="KW-0808">Transferase</keyword>
<dbReference type="Gene3D" id="1.20.272.10">
    <property type="match status" value="1"/>
</dbReference>
<name>A0A286GJ71_9PROT</name>